<organism evidence="9 10">
    <name type="scientific">Paenalcaligenes hermetiae</name>
    <dbReference type="NCBI Taxonomy" id="1157987"/>
    <lineage>
        <taxon>Bacteria</taxon>
        <taxon>Pseudomonadati</taxon>
        <taxon>Pseudomonadota</taxon>
        <taxon>Betaproteobacteria</taxon>
        <taxon>Burkholderiales</taxon>
        <taxon>Alcaligenaceae</taxon>
        <taxon>Paenalcaligenes</taxon>
    </lineage>
</organism>
<evidence type="ECO:0000256" key="2">
    <source>
        <dbReference type="ARBA" id="ARBA00022475"/>
    </source>
</evidence>
<evidence type="ECO:0000256" key="6">
    <source>
        <dbReference type="ARBA" id="ARBA00023136"/>
    </source>
</evidence>
<keyword evidence="6 7" id="KW-0472">Membrane</keyword>
<feature type="domain" description="TRAP C4-dicarboxylate transport system permease DctM subunit" evidence="8">
    <location>
        <begin position="221"/>
        <end position="632"/>
    </location>
</feature>
<feature type="transmembrane region" description="Helical" evidence="7">
    <location>
        <begin position="22"/>
        <end position="45"/>
    </location>
</feature>
<evidence type="ECO:0000256" key="3">
    <source>
        <dbReference type="ARBA" id="ARBA00022519"/>
    </source>
</evidence>
<keyword evidence="10" id="KW-1185">Reference proteome</keyword>
<evidence type="ECO:0000256" key="5">
    <source>
        <dbReference type="ARBA" id="ARBA00022989"/>
    </source>
</evidence>
<evidence type="ECO:0000256" key="4">
    <source>
        <dbReference type="ARBA" id="ARBA00022692"/>
    </source>
</evidence>
<name>A0ABP9M1T7_9BURK</name>
<feature type="transmembrane region" description="Helical" evidence="7">
    <location>
        <begin position="145"/>
        <end position="164"/>
    </location>
</feature>
<evidence type="ECO:0000256" key="7">
    <source>
        <dbReference type="RuleBase" id="RU369079"/>
    </source>
</evidence>
<keyword evidence="5 7" id="KW-1133">Transmembrane helix</keyword>
<proteinExistence type="inferred from homology"/>
<keyword evidence="2" id="KW-1003">Cell membrane</keyword>
<dbReference type="InterPro" id="IPR004681">
    <property type="entry name" value="TRAP_DctM"/>
</dbReference>
<dbReference type="InterPro" id="IPR010656">
    <property type="entry name" value="DctM"/>
</dbReference>
<accession>A0ABP9M1T7</accession>
<dbReference type="NCBIfam" id="TIGR00786">
    <property type="entry name" value="dctM"/>
    <property type="match status" value="1"/>
</dbReference>
<feature type="transmembrane region" description="Helical" evidence="7">
    <location>
        <begin position="184"/>
        <end position="206"/>
    </location>
</feature>
<evidence type="ECO:0000256" key="1">
    <source>
        <dbReference type="ARBA" id="ARBA00004429"/>
    </source>
</evidence>
<comment type="subcellular location">
    <subcellularLocation>
        <location evidence="1 7">Cell inner membrane</location>
        <topology evidence="1 7">Multi-pass membrane protein</topology>
    </subcellularLocation>
</comment>
<comment type="subunit">
    <text evidence="7">The complex comprises the extracytoplasmic solute receptor protein and the two transmembrane proteins.</text>
</comment>
<comment type="caution">
    <text evidence="9">The sequence shown here is derived from an EMBL/GenBank/DDBJ whole genome shotgun (WGS) entry which is preliminary data.</text>
</comment>
<reference evidence="10" key="1">
    <citation type="journal article" date="2019" name="Int. J. Syst. Evol. Microbiol.">
        <title>The Global Catalogue of Microorganisms (GCM) 10K type strain sequencing project: providing services to taxonomists for standard genome sequencing and annotation.</title>
        <authorList>
            <consortium name="The Broad Institute Genomics Platform"/>
            <consortium name="The Broad Institute Genome Sequencing Center for Infectious Disease"/>
            <person name="Wu L."/>
            <person name="Ma J."/>
        </authorList>
    </citation>
    <scope>NUCLEOTIDE SEQUENCE [LARGE SCALE GENOMIC DNA]</scope>
    <source>
        <strain evidence="10">JCM 18423</strain>
    </source>
</reference>
<comment type="caution">
    <text evidence="7">Lacks conserved residue(s) required for the propagation of feature annotation.</text>
</comment>
<dbReference type="EMBL" id="BAABKD010000009">
    <property type="protein sequence ID" value="GAA5089708.1"/>
    <property type="molecule type" value="Genomic_DNA"/>
</dbReference>
<keyword evidence="4 7" id="KW-0812">Transmembrane</keyword>
<feature type="transmembrane region" description="Helical" evidence="7">
    <location>
        <begin position="429"/>
        <end position="451"/>
    </location>
</feature>
<dbReference type="Proteomes" id="UP001500227">
    <property type="component" value="Unassembled WGS sequence"/>
</dbReference>
<feature type="transmembrane region" description="Helical" evidence="7">
    <location>
        <begin position="65"/>
        <end position="83"/>
    </location>
</feature>
<protein>
    <recommendedName>
        <fullName evidence="7">TRAP transporter large permease protein</fullName>
    </recommendedName>
</protein>
<keyword evidence="3 7" id="KW-0997">Cell inner membrane</keyword>
<dbReference type="Pfam" id="PF06808">
    <property type="entry name" value="DctM"/>
    <property type="match status" value="1"/>
</dbReference>
<dbReference type="RefSeq" id="WP_300647303.1">
    <property type="nucleotide sequence ID" value="NZ_BAABKD010000009.1"/>
</dbReference>
<dbReference type="PANTHER" id="PTHR33362:SF5">
    <property type="entry name" value="C4-DICARBOXYLATE TRAP TRANSPORTER LARGE PERMEASE PROTEIN DCTM"/>
    <property type="match status" value="1"/>
</dbReference>
<feature type="transmembrane region" description="Helical" evidence="7">
    <location>
        <begin position="386"/>
        <end position="408"/>
    </location>
</feature>
<sequence>MKVIQENTERLRRLVLEGNGSALMRLSLFLAIIVLVGLIVLAAATLVDIALRAFSSYTVRGLFELSGLFMAIIIAGLMSLVFLQRRNIRVDVMRKVAGDNQLGVQLICALSEVVVFVGLAVVLGFRAWDAYEYGEKTMVVGWSTTGLWVTACVVMSIGALLAVIRHIAQWGRLFATKAYAVPGFWRSLSVIIGAFALAALLLVLYLNEDTSPSTQAGIGFLALYILIAAQVPIGVALALLGVASLALTLGAEQALVIAQNEVGRALTSIDMAAIPLFLLMGNFATWAGLSGDIFKAGTALVGSTRGGLAIASVSGCGGFGAISGSSIATTATFGKVAFAEMEKRNYAHSLAAGCIAAGGTLGALIPPSVVLIVYCVVVEESIQVAFQAALLPGLLALSMYVIAIMIAVRLKPELAPNVDKFDWPYARKALIQAWRPTLLFLLVLGGLYGGIFTTQEAASVGAILAFFFAVTSPDFTWVKFKESLIDTAINSGAIYVIFMGANIFASFMSFSDVASLILDLVNLETTPHWLILLALVLIYLLLGTVFDTLAAVLVTTPLVVPLILGMGYDLIWWGVVTLSLVEIGMITPPLGMNVFVMRSVVGERLELATIFRGVVPFLLADLVRITLLVCFPIITLWLPSLLSS</sequence>
<feature type="transmembrane region" description="Helical" evidence="7">
    <location>
        <begin position="218"/>
        <end position="251"/>
    </location>
</feature>
<feature type="transmembrane region" description="Helical" evidence="7">
    <location>
        <begin position="309"/>
        <end position="338"/>
    </location>
</feature>
<evidence type="ECO:0000313" key="9">
    <source>
        <dbReference type="EMBL" id="GAA5089708.1"/>
    </source>
</evidence>
<feature type="transmembrane region" description="Helical" evidence="7">
    <location>
        <begin position="272"/>
        <end position="289"/>
    </location>
</feature>
<comment type="similarity">
    <text evidence="7">Belongs to the TRAP transporter large permease family.</text>
</comment>
<feature type="transmembrane region" description="Helical" evidence="7">
    <location>
        <begin position="610"/>
        <end position="638"/>
    </location>
</feature>
<feature type="transmembrane region" description="Helical" evidence="7">
    <location>
        <begin position="530"/>
        <end position="563"/>
    </location>
</feature>
<feature type="transmembrane region" description="Helical" evidence="7">
    <location>
        <begin position="104"/>
        <end position="125"/>
    </location>
</feature>
<comment type="function">
    <text evidence="7">Part of the tripartite ATP-independent periplasmic (TRAP) transport system.</text>
</comment>
<evidence type="ECO:0000259" key="8">
    <source>
        <dbReference type="Pfam" id="PF06808"/>
    </source>
</evidence>
<evidence type="ECO:0000313" key="10">
    <source>
        <dbReference type="Proteomes" id="UP001500227"/>
    </source>
</evidence>
<feature type="transmembrane region" description="Helical" evidence="7">
    <location>
        <begin position="350"/>
        <end position="374"/>
    </location>
</feature>
<keyword evidence="7" id="KW-0813">Transport</keyword>
<gene>
    <name evidence="9" type="ORF">GCM10023337_12990</name>
</gene>
<dbReference type="PANTHER" id="PTHR33362">
    <property type="entry name" value="SIALIC ACID TRAP TRANSPORTER PERMEASE PROTEIN SIAT-RELATED"/>
    <property type="match status" value="1"/>
</dbReference>
<feature type="transmembrane region" description="Helical" evidence="7">
    <location>
        <begin position="492"/>
        <end position="510"/>
    </location>
</feature>
<feature type="transmembrane region" description="Helical" evidence="7">
    <location>
        <begin position="457"/>
        <end position="480"/>
    </location>
</feature>